<dbReference type="SUPFAM" id="SSF110738">
    <property type="entry name" value="Glycerate kinase I"/>
    <property type="match status" value="1"/>
</dbReference>
<protein>
    <submittedName>
        <fullName evidence="5">Glycerate kinase</fullName>
        <ecNumber evidence="5">2.7.1.-</ecNumber>
    </submittedName>
</protein>
<name>A0A845DUH4_9BACI</name>
<comment type="similarity">
    <text evidence="1 4">Belongs to the glycerate kinase type-1 family.</text>
</comment>
<evidence type="ECO:0000256" key="1">
    <source>
        <dbReference type="ARBA" id="ARBA00006284"/>
    </source>
</evidence>
<dbReference type="InterPro" id="IPR018197">
    <property type="entry name" value="Glycerate_kinase_RE-like"/>
</dbReference>
<dbReference type="Proteomes" id="UP000460949">
    <property type="component" value="Unassembled WGS sequence"/>
</dbReference>
<dbReference type="Gene3D" id="3.40.50.10350">
    <property type="entry name" value="Glycerate kinase, domain 1"/>
    <property type="match status" value="1"/>
</dbReference>
<dbReference type="EMBL" id="WMET01000003">
    <property type="protein sequence ID" value="MYL20788.1"/>
    <property type="molecule type" value="Genomic_DNA"/>
</dbReference>
<dbReference type="AlphaFoldDB" id="A0A845DUH4"/>
<dbReference type="GO" id="GO:0008887">
    <property type="term" value="F:glycerate kinase activity"/>
    <property type="evidence" value="ECO:0007669"/>
    <property type="project" value="UniProtKB-UniRule"/>
</dbReference>
<dbReference type="InterPro" id="IPR004381">
    <property type="entry name" value="Glycerate_kinase"/>
</dbReference>
<comment type="caution">
    <text evidence="5">The sequence shown here is derived from an EMBL/GenBank/DDBJ whole genome shotgun (WGS) entry which is preliminary data.</text>
</comment>
<keyword evidence="2 4" id="KW-0808">Transferase</keyword>
<dbReference type="RefSeq" id="WP_160837909.1">
    <property type="nucleotide sequence ID" value="NZ_WMET01000003.1"/>
</dbReference>
<reference evidence="5 6" key="1">
    <citation type="submission" date="2019-11" db="EMBL/GenBank/DDBJ databases">
        <title>Genome sequences of 17 halophilic strains isolated from different environments.</title>
        <authorList>
            <person name="Furrow R.E."/>
        </authorList>
    </citation>
    <scope>NUCLEOTIDE SEQUENCE [LARGE SCALE GENOMIC DNA]</scope>
    <source>
        <strain evidence="5 6">22511_23_Filter</strain>
    </source>
</reference>
<evidence type="ECO:0000313" key="6">
    <source>
        <dbReference type="Proteomes" id="UP000460949"/>
    </source>
</evidence>
<dbReference type="PANTHER" id="PTHR21599:SF0">
    <property type="entry name" value="GLYCERATE KINASE"/>
    <property type="match status" value="1"/>
</dbReference>
<dbReference type="PIRSF" id="PIRSF006078">
    <property type="entry name" value="GlxK"/>
    <property type="match status" value="1"/>
</dbReference>
<dbReference type="InterPro" id="IPR036129">
    <property type="entry name" value="Glycerate_kinase_sf"/>
</dbReference>
<accession>A0A845DUH4</accession>
<dbReference type="NCBIfam" id="TIGR00045">
    <property type="entry name" value="glycerate kinase"/>
    <property type="match status" value="1"/>
</dbReference>
<keyword evidence="3 4" id="KW-0418">Kinase</keyword>
<dbReference type="GO" id="GO:0031388">
    <property type="term" value="P:organic acid phosphorylation"/>
    <property type="evidence" value="ECO:0007669"/>
    <property type="project" value="UniProtKB-UniRule"/>
</dbReference>
<dbReference type="EC" id="2.7.1.-" evidence="5"/>
<dbReference type="PANTHER" id="PTHR21599">
    <property type="entry name" value="GLYCERATE KINASE"/>
    <property type="match status" value="1"/>
</dbReference>
<dbReference type="Gene3D" id="3.90.1510.10">
    <property type="entry name" value="Glycerate kinase, domain 2"/>
    <property type="match status" value="1"/>
</dbReference>
<evidence type="ECO:0000313" key="5">
    <source>
        <dbReference type="EMBL" id="MYL20788.1"/>
    </source>
</evidence>
<dbReference type="Pfam" id="PF02595">
    <property type="entry name" value="Gly_kinase"/>
    <property type="match status" value="1"/>
</dbReference>
<gene>
    <name evidence="5" type="ORF">GLW04_12875</name>
</gene>
<organism evidence="5 6">
    <name type="scientific">Halobacillus litoralis</name>
    <dbReference type="NCBI Taxonomy" id="45668"/>
    <lineage>
        <taxon>Bacteria</taxon>
        <taxon>Bacillati</taxon>
        <taxon>Bacillota</taxon>
        <taxon>Bacilli</taxon>
        <taxon>Bacillales</taxon>
        <taxon>Bacillaceae</taxon>
        <taxon>Halobacillus</taxon>
    </lineage>
</organism>
<dbReference type="InterPro" id="IPR018193">
    <property type="entry name" value="Glyc_kinase_flavodox-like_fold"/>
</dbReference>
<evidence type="ECO:0000256" key="4">
    <source>
        <dbReference type="PIRNR" id="PIRNR006078"/>
    </source>
</evidence>
<evidence type="ECO:0000256" key="3">
    <source>
        <dbReference type="ARBA" id="ARBA00022777"/>
    </source>
</evidence>
<proteinExistence type="inferred from homology"/>
<sequence>MKIIVAPDSFKGSMSSAEACEAVKQGLQASSSTVDVQSIPMADGGEGTVEALMQIFDGDLIQETVHDPLGRTMTASYGWIPEERIAVIETASASGLPLLNEAERNPLQTSTYGTGELAEAAIEKGAETIILGLGGSATVDAGSGFFQALGVQYVDEDGNELHMNGRELGSVADVKTDAFKQRVKGVEWRIASDVSNPLLGKEGAVTIFGPQKGAGESCLAELEAGMARYAAVIEQHTGRTARDKHGSGAAGGFGFSLFSLLDEYHVESGFEMIAELGKLEEQIAGADLVITGEGKVDAQSLYGKGPIGLSRLAKKHQVPCVAFAGMVEGDLSEAENEGLLAVLPIVDKPMTLKDAVGQGPELLKHAARRFMDVYTLDQRNGERTK</sequence>
<evidence type="ECO:0000256" key="2">
    <source>
        <dbReference type="ARBA" id="ARBA00022679"/>
    </source>
</evidence>